<evidence type="ECO:0000313" key="2">
    <source>
        <dbReference type="EMBL" id="KAJ1198689.1"/>
    </source>
</evidence>
<keyword evidence="3" id="KW-1185">Reference proteome</keyword>
<comment type="caution">
    <text evidence="2">The sequence shown here is derived from an EMBL/GenBank/DDBJ whole genome shotgun (WGS) entry which is preliminary data.</text>
</comment>
<sequence length="246" mass="28205">MNSLTPTENPEQGTTMEHILQEIAAVGRWLEEIDSTIPTLAAETKSMRLDIAGFQSRVSHLEQHVIAVEANLNTISEWDQELLFLCSKLIDLEDRNSDGYEIRIAADFSKETNECHKTFLSLRPRIRQLEMKYRLFEPTHMWVTKNRQSKDLYDPEDLQLYLNDLSTKFMDLTPPSLPDDATMDSSDASLGRSLSDRETHQRGRDPARHSRPHDDRGKALLAVAHYTQQMDRDKSHSTVKSIPTPT</sequence>
<evidence type="ECO:0000256" key="1">
    <source>
        <dbReference type="SAM" id="MobiDB-lite"/>
    </source>
</evidence>
<accession>A0AAV7VDJ7</accession>
<organism evidence="2 3">
    <name type="scientific">Pleurodeles waltl</name>
    <name type="common">Iberian ribbed newt</name>
    <dbReference type="NCBI Taxonomy" id="8319"/>
    <lineage>
        <taxon>Eukaryota</taxon>
        <taxon>Metazoa</taxon>
        <taxon>Chordata</taxon>
        <taxon>Craniata</taxon>
        <taxon>Vertebrata</taxon>
        <taxon>Euteleostomi</taxon>
        <taxon>Amphibia</taxon>
        <taxon>Batrachia</taxon>
        <taxon>Caudata</taxon>
        <taxon>Salamandroidea</taxon>
        <taxon>Salamandridae</taxon>
        <taxon>Pleurodelinae</taxon>
        <taxon>Pleurodeles</taxon>
    </lineage>
</organism>
<dbReference type="EMBL" id="JANPWB010000003">
    <property type="protein sequence ID" value="KAJ1198689.1"/>
    <property type="molecule type" value="Genomic_DNA"/>
</dbReference>
<gene>
    <name evidence="2" type="ORF">NDU88_002528</name>
</gene>
<reference evidence="2" key="1">
    <citation type="journal article" date="2022" name="bioRxiv">
        <title>Sequencing and chromosome-scale assembly of the giantPleurodeles waltlgenome.</title>
        <authorList>
            <person name="Brown T."/>
            <person name="Elewa A."/>
            <person name="Iarovenko S."/>
            <person name="Subramanian E."/>
            <person name="Araus A.J."/>
            <person name="Petzold A."/>
            <person name="Susuki M."/>
            <person name="Suzuki K.-i.T."/>
            <person name="Hayashi T."/>
            <person name="Toyoda A."/>
            <person name="Oliveira C."/>
            <person name="Osipova E."/>
            <person name="Leigh N.D."/>
            <person name="Simon A."/>
            <person name="Yun M.H."/>
        </authorList>
    </citation>
    <scope>NUCLEOTIDE SEQUENCE</scope>
    <source>
        <strain evidence="2">20211129_DDA</strain>
        <tissue evidence="2">Liver</tissue>
    </source>
</reference>
<dbReference type="AlphaFoldDB" id="A0AAV7VDJ7"/>
<proteinExistence type="predicted"/>
<protein>
    <submittedName>
        <fullName evidence="2">Uncharacterized protein</fullName>
    </submittedName>
</protein>
<name>A0AAV7VDJ7_PLEWA</name>
<feature type="region of interest" description="Disordered" evidence="1">
    <location>
        <begin position="173"/>
        <end position="246"/>
    </location>
</feature>
<dbReference type="InterPro" id="IPR042566">
    <property type="entry name" value="L1_C"/>
</dbReference>
<dbReference type="Proteomes" id="UP001066276">
    <property type="component" value="Chromosome 2_1"/>
</dbReference>
<dbReference type="Gene3D" id="3.30.250.20">
    <property type="entry name" value="L1 transposable element, C-terminal domain"/>
    <property type="match status" value="1"/>
</dbReference>
<feature type="compositionally biased region" description="Basic and acidic residues" evidence="1">
    <location>
        <begin position="194"/>
        <end position="218"/>
    </location>
</feature>
<evidence type="ECO:0000313" key="3">
    <source>
        <dbReference type="Proteomes" id="UP001066276"/>
    </source>
</evidence>